<dbReference type="PANTHER" id="PTHR37418">
    <property type="entry name" value="3-KETO-5-AMINOHEXANOATE CLEAVAGE ENZYME-RELATED"/>
    <property type="match status" value="1"/>
</dbReference>
<accession>A0A159Z078</accession>
<dbReference type="InterPro" id="IPR013785">
    <property type="entry name" value="Aldolase_TIM"/>
</dbReference>
<evidence type="ECO:0000256" key="4">
    <source>
        <dbReference type="ARBA" id="ARBA00022833"/>
    </source>
</evidence>
<dbReference type="GO" id="GO:0046872">
    <property type="term" value="F:metal ion binding"/>
    <property type="evidence" value="ECO:0007669"/>
    <property type="project" value="UniProtKB-KW"/>
</dbReference>
<reference evidence="5 6" key="1">
    <citation type="submission" date="2015-09" db="EMBL/GenBank/DDBJ databases">
        <title>Complete genome sequence of Defluviimonas alba cai42t isolated from an oilfield in Xinjiang.</title>
        <authorList>
            <person name="Geng S."/>
            <person name="Pan X."/>
            <person name="Wu X."/>
        </authorList>
    </citation>
    <scope>NUCLEOTIDE SEQUENCE [LARGE SCALE GENOMIC DNA]</scope>
    <source>
        <strain evidence="6">cai42</strain>
    </source>
</reference>
<dbReference type="RefSeq" id="WP_066808335.1">
    <property type="nucleotide sequence ID" value="NZ_CP012661.1"/>
</dbReference>
<dbReference type="Gene3D" id="3.20.20.70">
    <property type="entry name" value="Aldolase class I"/>
    <property type="match status" value="1"/>
</dbReference>
<keyword evidence="6" id="KW-1185">Reference proteome</keyword>
<evidence type="ECO:0000256" key="1">
    <source>
        <dbReference type="ARBA" id="ARBA00001947"/>
    </source>
</evidence>
<proteinExistence type="predicted"/>
<protein>
    <recommendedName>
        <fullName evidence="7">3-keto-5-aminohexanoate cleavage enzyme</fullName>
    </recommendedName>
</protein>
<dbReference type="KEGG" id="daa:AKL17_0016"/>
<keyword evidence="3" id="KW-0479">Metal-binding</keyword>
<gene>
    <name evidence="5" type="ORF">AKL17_0016</name>
</gene>
<dbReference type="Proteomes" id="UP000076128">
    <property type="component" value="Chromosome"/>
</dbReference>
<dbReference type="EMBL" id="CP012661">
    <property type="protein sequence ID" value="AMY67278.1"/>
    <property type="molecule type" value="Genomic_DNA"/>
</dbReference>
<sequence length="307" mass="32214">MPLAPNREVFITCAVTGSGATQDRSPHVPRSPAEIAASALDAARAGAAIVHCHVRDPETGKPARDPALYREVTERIRDSGTDVVLNLTAGMGGDIVFGGAEAPLPLNPAGTDMVGATARMEHIANCLPEICTLDCGTMNFAEADYVMTNTPGMLRAMGGMMTRLGVCPEIEAFDTGHLWFAKQLVEEGTLAGPALVQLCMGVPWGAPNDLNTFLAMVNAIPAGWNWSAFSLGRNQMDYVAAAVLAGGNVRVGLEDNLWLGKGQMATNAQLVERAVTLIEGMGSHVIGPEAVRSRLGLTKRAPKGLAA</sequence>
<evidence type="ECO:0000313" key="5">
    <source>
        <dbReference type="EMBL" id="AMY67278.1"/>
    </source>
</evidence>
<dbReference type="PANTHER" id="PTHR37418:SF2">
    <property type="entry name" value="3-KETO-5-AMINOHEXANOATE CLEAVAGE ENZYME"/>
    <property type="match status" value="1"/>
</dbReference>
<dbReference type="PATRIC" id="fig|1335048.3.peg.17"/>
<name>A0A159Z078_9RHOB</name>
<comment type="cofactor">
    <cofactor evidence="1">
        <name>Zn(2+)</name>
        <dbReference type="ChEBI" id="CHEBI:29105"/>
    </cofactor>
</comment>
<evidence type="ECO:0000256" key="3">
    <source>
        <dbReference type="ARBA" id="ARBA00022723"/>
    </source>
</evidence>
<dbReference type="InterPro" id="IPR008567">
    <property type="entry name" value="BKACE"/>
</dbReference>
<keyword evidence="4" id="KW-0862">Zinc</keyword>
<dbReference type="GO" id="GO:0043720">
    <property type="term" value="F:3-keto-5-aminohexanoate cleavage activity"/>
    <property type="evidence" value="ECO:0007669"/>
    <property type="project" value="InterPro"/>
</dbReference>
<evidence type="ECO:0000313" key="6">
    <source>
        <dbReference type="Proteomes" id="UP000076128"/>
    </source>
</evidence>
<keyword evidence="2" id="KW-0808">Transferase</keyword>
<evidence type="ECO:0008006" key="7">
    <source>
        <dbReference type="Google" id="ProtNLM"/>
    </source>
</evidence>
<dbReference type="Pfam" id="PF05853">
    <property type="entry name" value="BKACE"/>
    <property type="match status" value="1"/>
</dbReference>
<evidence type="ECO:0000256" key="2">
    <source>
        <dbReference type="ARBA" id="ARBA00022679"/>
    </source>
</evidence>
<dbReference type="OrthoDB" id="9805277at2"/>
<dbReference type="AlphaFoldDB" id="A0A159Z078"/>
<dbReference type="STRING" id="1335048.AKL17_0016"/>
<organism evidence="5 6">
    <name type="scientific">Frigidibacter mobilis</name>
    <dbReference type="NCBI Taxonomy" id="1335048"/>
    <lineage>
        <taxon>Bacteria</taxon>
        <taxon>Pseudomonadati</taxon>
        <taxon>Pseudomonadota</taxon>
        <taxon>Alphaproteobacteria</taxon>
        <taxon>Rhodobacterales</taxon>
        <taxon>Paracoccaceae</taxon>
        <taxon>Frigidibacter</taxon>
    </lineage>
</organism>